<dbReference type="EnsemblMetazoa" id="CapteT204631">
    <property type="protein sequence ID" value="CapteP204631"/>
    <property type="gene ID" value="CapteG204631"/>
</dbReference>
<dbReference type="EMBL" id="KB300220">
    <property type="protein sequence ID" value="ELU07025.1"/>
    <property type="molecule type" value="Genomic_DNA"/>
</dbReference>
<evidence type="ECO:0000256" key="1">
    <source>
        <dbReference type="SAM" id="MobiDB-lite"/>
    </source>
</evidence>
<evidence type="ECO:0000313" key="3">
    <source>
        <dbReference type="EnsemblMetazoa" id="CapteP204631"/>
    </source>
</evidence>
<gene>
    <name evidence="2" type="ORF">CAPTEDRAFT_204631</name>
</gene>
<dbReference type="HOGENOM" id="CLU_1449019_0_0_1"/>
<name>R7ULD7_CAPTE</name>
<evidence type="ECO:0000313" key="2">
    <source>
        <dbReference type="EMBL" id="ELU07025.1"/>
    </source>
</evidence>
<organism evidence="2">
    <name type="scientific">Capitella teleta</name>
    <name type="common">Polychaete worm</name>
    <dbReference type="NCBI Taxonomy" id="283909"/>
    <lineage>
        <taxon>Eukaryota</taxon>
        <taxon>Metazoa</taxon>
        <taxon>Spiralia</taxon>
        <taxon>Lophotrochozoa</taxon>
        <taxon>Annelida</taxon>
        <taxon>Polychaeta</taxon>
        <taxon>Sedentaria</taxon>
        <taxon>Scolecida</taxon>
        <taxon>Capitellidae</taxon>
        <taxon>Capitella</taxon>
    </lineage>
</organism>
<reference evidence="2 4" key="2">
    <citation type="journal article" date="2013" name="Nature">
        <title>Insights into bilaterian evolution from three spiralian genomes.</title>
        <authorList>
            <person name="Simakov O."/>
            <person name="Marletaz F."/>
            <person name="Cho S.J."/>
            <person name="Edsinger-Gonzales E."/>
            <person name="Havlak P."/>
            <person name="Hellsten U."/>
            <person name="Kuo D.H."/>
            <person name="Larsson T."/>
            <person name="Lv J."/>
            <person name="Arendt D."/>
            <person name="Savage R."/>
            <person name="Osoegawa K."/>
            <person name="de Jong P."/>
            <person name="Grimwood J."/>
            <person name="Chapman J.A."/>
            <person name="Shapiro H."/>
            <person name="Aerts A."/>
            <person name="Otillar R.P."/>
            <person name="Terry A.Y."/>
            <person name="Boore J.L."/>
            <person name="Grigoriev I.V."/>
            <person name="Lindberg D.R."/>
            <person name="Seaver E.C."/>
            <person name="Weisblat D.A."/>
            <person name="Putnam N.H."/>
            <person name="Rokhsar D.S."/>
        </authorList>
    </citation>
    <scope>NUCLEOTIDE SEQUENCE</scope>
    <source>
        <strain evidence="2 4">I ESC-2004</strain>
    </source>
</reference>
<accession>R7ULD7</accession>
<sequence length="187" mass="21712">MAATMKRKRQIQDENDQFVDNFHYLRHVGEQKKRRLECDERKQEIKNWFNHMTQASPFKRAKTPAPCTPRTPRRRRLSLPPSKNVQKTSSPVNEHAPPLSFGEGVETRSSFKRRNSMQRLKKPLLSIQGTVRAKMMEQARRRSMRGREDYSLPVVAMSGQLDLYRFLAAQDERSGKSSSVQLSVEAP</sequence>
<reference evidence="4" key="1">
    <citation type="submission" date="2012-12" db="EMBL/GenBank/DDBJ databases">
        <authorList>
            <person name="Hellsten U."/>
            <person name="Grimwood J."/>
            <person name="Chapman J.A."/>
            <person name="Shapiro H."/>
            <person name="Aerts A."/>
            <person name="Otillar R.P."/>
            <person name="Terry A.Y."/>
            <person name="Boore J.L."/>
            <person name="Simakov O."/>
            <person name="Marletaz F."/>
            <person name="Cho S.-J."/>
            <person name="Edsinger-Gonzales E."/>
            <person name="Havlak P."/>
            <person name="Kuo D.-H."/>
            <person name="Larsson T."/>
            <person name="Lv J."/>
            <person name="Arendt D."/>
            <person name="Savage R."/>
            <person name="Osoegawa K."/>
            <person name="de Jong P."/>
            <person name="Lindberg D.R."/>
            <person name="Seaver E.C."/>
            <person name="Weisblat D.A."/>
            <person name="Putnam N.H."/>
            <person name="Grigoriev I.V."/>
            <person name="Rokhsar D.S."/>
        </authorList>
    </citation>
    <scope>NUCLEOTIDE SEQUENCE</scope>
    <source>
        <strain evidence="4">I ESC-2004</strain>
    </source>
</reference>
<dbReference type="EMBL" id="AMQN01007212">
    <property type="status" value="NOT_ANNOTATED_CDS"/>
    <property type="molecule type" value="Genomic_DNA"/>
</dbReference>
<reference evidence="3" key="3">
    <citation type="submission" date="2015-06" db="UniProtKB">
        <authorList>
            <consortium name="EnsemblMetazoa"/>
        </authorList>
    </citation>
    <scope>IDENTIFICATION</scope>
</reference>
<proteinExistence type="predicted"/>
<feature type="region of interest" description="Disordered" evidence="1">
    <location>
        <begin position="55"/>
        <end position="112"/>
    </location>
</feature>
<dbReference type="Proteomes" id="UP000014760">
    <property type="component" value="Unassembled WGS sequence"/>
</dbReference>
<keyword evidence="4" id="KW-1185">Reference proteome</keyword>
<protein>
    <submittedName>
        <fullName evidence="2 3">Uncharacterized protein</fullName>
    </submittedName>
</protein>
<dbReference type="AlphaFoldDB" id="R7ULD7"/>
<evidence type="ECO:0000313" key="4">
    <source>
        <dbReference type="Proteomes" id="UP000014760"/>
    </source>
</evidence>